<gene>
    <name evidence="4" type="ORF">AMSG_09821</name>
</gene>
<dbReference type="Pfam" id="PF24173">
    <property type="entry name" value="TPR_TTI1_N"/>
    <property type="match status" value="1"/>
</dbReference>
<dbReference type="Proteomes" id="UP000054408">
    <property type="component" value="Unassembled WGS sequence"/>
</dbReference>
<name>A0A0L0DNI1_THETB</name>
<dbReference type="GeneID" id="25568203"/>
<evidence type="ECO:0000313" key="5">
    <source>
        <dbReference type="Proteomes" id="UP000054408"/>
    </source>
</evidence>
<dbReference type="GO" id="GO:0005737">
    <property type="term" value="C:cytoplasm"/>
    <property type="evidence" value="ECO:0007669"/>
    <property type="project" value="TreeGrafter"/>
</dbReference>
<dbReference type="PANTHER" id="PTHR18460:SF3">
    <property type="entry name" value="TELO2-INTERACTING PROTEIN 1 HOMOLOG"/>
    <property type="match status" value="1"/>
</dbReference>
<keyword evidence="5" id="KW-1185">Reference proteome</keyword>
<reference evidence="4 5" key="1">
    <citation type="submission" date="2010-05" db="EMBL/GenBank/DDBJ databases">
        <title>The Genome Sequence of Thecamonas trahens ATCC 50062.</title>
        <authorList>
            <consortium name="The Broad Institute Genome Sequencing Platform"/>
            <person name="Russ C."/>
            <person name="Cuomo C."/>
            <person name="Shea T."/>
            <person name="Young S.K."/>
            <person name="Zeng Q."/>
            <person name="Koehrsen M."/>
            <person name="Haas B."/>
            <person name="Borodovsky M."/>
            <person name="Guigo R."/>
            <person name="Alvarado L."/>
            <person name="Berlin A."/>
            <person name="Bochicchio J."/>
            <person name="Borenstein D."/>
            <person name="Chapman S."/>
            <person name="Chen Z."/>
            <person name="Freedman E."/>
            <person name="Gellesch M."/>
            <person name="Goldberg J."/>
            <person name="Griggs A."/>
            <person name="Gujja S."/>
            <person name="Heilman E."/>
            <person name="Heiman D."/>
            <person name="Hepburn T."/>
            <person name="Howarth C."/>
            <person name="Jen D."/>
            <person name="Larson L."/>
            <person name="Mehta T."/>
            <person name="Park D."/>
            <person name="Pearson M."/>
            <person name="Roberts A."/>
            <person name="Saif S."/>
            <person name="Shenoy N."/>
            <person name="Sisk P."/>
            <person name="Stolte C."/>
            <person name="Sykes S."/>
            <person name="Thomson T."/>
            <person name="Walk T."/>
            <person name="White J."/>
            <person name="Yandava C."/>
            <person name="Burger G."/>
            <person name="Gray M.W."/>
            <person name="Holland P.W.H."/>
            <person name="King N."/>
            <person name="Lang F.B.F."/>
            <person name="Roger A.J."/>
            <person name="Ruiz-Trillo I."/>
            <person name="Lander E."/>
            <person name="Nusbaum C."/>
        </authorList>
    </citation>
    <scope>NUCLEOTIDE SEQUENCE [LARGE SCALE GENOMIC DNA]</scope>
    <source>
        <strain evidence="4 5">ATCC 50062</strain>
    </source>
</reference>
<proteinExistence type="predicted"/>
<dbReference type="SUPFAM" id="SSF48371">
    <property type="entry name" value="ARM repeat"/>
    <property type="match status" value="1"/>
</dbReference>
<sequence length="1063" mass="110952">MAETSPNESRLFQQAKPLCVQLVSPTTPAAAAADALAALATAVKASRAEEVDRLAGYLVVPLLAVWDRETPTTRMAVRTTAEVIAKATDLALLPNVLISLARRISAAWAVFASAEKPDPAAVARVDEARLAPELRLIVAILAPQLRQALPEAADGETEDVLASLDAASAAARARNWSDDPDHGQLVGSDMGRALVGHLVFAALLLARHHPAIHIRAAAVDVIAAAGLRFCGHPSMLLAVLPGVLSGLTHVASGETTEASRVKARALVTFAVYVDAVFGAAPPPPPTPASPAARLAAAVAQQEVTSEAELRNAQSKTAAKIIALYERLAKFCAMHPKARVRLGFLDVVAVLLRTPAFSLALASVVEWAVLLAHEDDLPGARMVGVKAGALVAAHVDLSSRPVLRALQSAFHGLVVTLPRGLSHGSSDTSKRASLVALRGFLLTLGDAALASLLDDLPRVVTALRSLTQIEVSRAQLSEIGPGALAELADTAASYGFASFTHPGIVPALRSVLAALASAVPPLVILNALLDPVGRDLATADSGSLWLLAETVSALPDSALASAGLGRTVVGPASDALARLTLSAKPLVCALVLDVIAACVLRLASTEMGLFLRDHLFVAVAAAGSPHALVARGCWRHRGNADYLVDGVCAALRAAVIDPGSESNACAHLALRVLDGMLVYVDADAVAYVDEVVDVVLELLSMTQSRYGARMDAAAAALSSPLVLFRALLALARTLPCPTPPTLPSPSLPTDGVSPNVFSATFALLKSAVARTARAPSADGGPTPMAEIELFFKSYHQRKAEEDELGELAHVDDDGSSARDVHAEKEEEKPPLSREAALAAAMLGVCPHFLAWPQLALRSAVLDTAAVCFPVIRWDASGRGEDTALPLIHAVWGPLMAACHAADREWSQDPLAAASAMTSVVKALSSMVRVGRSFMRRRVVTEAWPVLAGFVARLPPSPAAVWPGARHRLATAFLAFVAGDLPLLEIQFTSQQALGMLDSMLALSRALATHEAEASEDALAALAHLAPDLAWVRSEQAAGGREHRPSQAGEALGLQTVMMSTTPAW</sequence>
<dbReference type="InterPro" id="IPR057566">
    <property type="entry name" value="TPR_TTI1_N"/>
</dbReference>
<organism evidence="4 5">
    <name type="scientific">Thecamonas trahens ATCC 50062</name>
    <dbReference type="NCBI Taxonomy" id="461836"/>
    <lineage>
        <taxon>Eukaryota</taxon>
        <taxon>Apusozoa</taxon>
        <taxon>Apusomonadida</taxon>
        <taxon>Apusomonadidae</taxon>
        <taxon>Thecamonas</taxon>
    </lineage>
</organism>
<dbReference type="OrthoDB" id="49511at2759"/>
<evidence type="ECO:0000259" key="2">
    <source>
        <dbReference type="Pfam" id="PF24173"/>
    </source>
</evidence>
<protein>
    <submittedName>
        <fullName evidence="4">Uncharacterized protein</fullName>
    </submittedName>
</protein>
<dbReference type="AlphaFoldDB" id="A0A0L0DNI1"/>
<dbReference type="InterPro" id="IPR052587">
    <property type="entry name" value="TELO2-interacting_protein_1"/>
</dbReference>
<dbReference type="eggNOG" id="KOG4524">
    <property type="taxonomic scope" value="Eukaryota"/>
</dbReference>
<dbReference type="InterPro" id="IPR057567">
    <property type="entry name" value="TPR_TTI1_C"/>
</dbReference>
<feature type="domain" description="TTI1 C-terminal TPR" evidence="3">
    <location>
        <begin position="783"/>
        <end position="952"/>
    </location>
</feature>
<dbReference type="EMBL" id="GL349483">
    <property type="protein sequence ID" value="KNC53869.1"/>
    <property type="molecule type" value="Genomic_DNA"/>
</dbReference>
<dbReference type="STRING" id="461836.A0A0L0DNI1"/>
<dbReference type="Pfam" id="PF24181">
    <property type="entry name" value="TPR_TTI1_C"/>
    <property type="match status" value="1"/>
</dbReference>
<accession>A0A0L0DNI1</accession>
<evidence type="ECO:0000313" key="4">
    <source>
        <dbReference type="EMBL" id="KNC53869.1"/>
    </source>
</evidence>
<evidence type="ECO:0000259" key="3">
    <source>
        <dbReference type="Pfam" id="PF24181"/>
    </source>
</evidence>
<feature type="region of interest" description="Disordered" evidence="1">
    <location>
        <begin position="805"/>
        <end position="829"/>
    </location>
</feature>
<dbReference type="PANTHER" id="PTHR18460">
    <property type="entry name" value="TEL2 INTERACTING PROTEIN 1 TTI1 FAMILY MEMBER"/>
    <property type="match status" value="1"/>
</dbReference>
<dbReference type="RefSeq" id="XP_013754249.1">
    <property type="nucleotide sequence ID" value="XM_013898795.1"/>
</dbReference>
<feature type="domain" description="TTI1 N-terminal TPR" evidence="2">
    <location>
        <begin position="192"/>
        <end position="359"/>
    </location>
</feature>
<evidence type="ECO:0000256" key="1">
    <source>
        <dbReference type="SAM" id="MobiDB-lite"/>
    </source>
</evidence>
<dbReference type="InterPro" id="IPR016024">
    <property type="entry name" value="ARM-type_fold"/>
</dbReference>